<evidence type="ECO:0000313" key="1">
    <source>
        <dbReference type="EMBL" id="AQZ64783.1"/>
    </source>
</evidence>
<gene>
    <name evidence="1" type="ORF">BKM31_27970</name>
</gene>
<proteinExistence type="predicted"/>
<dbReference type="KEGG" id="noa:BKM31_27970"/>
<dbReference type="AlphaFoldDB" id="A0A1V0A3J5"/>
<protein>
    <submittedName>
        <fullName evidence="1">Uncharacterized protein</fullName>
    </submittedName>
</protein>
<keyword evidence="2" id="KW-1185">Reference proteome</keyword>
<dbReference type="Proteomes" id="UP000190797">
    <property type="component" value="Chromosome"/>
</dbReference>
<dbReference type="OrthoDB" id="5178796at2"/>
<reference evidence="2" key="1">
    <citation type="journal article" date="2017" name="Med. Chem. Commun.">
        <title>Nonomuraea sp. ATCC 55076 harbours the largest actinomycete chromosome to date and the kistamicin biosynthetic gene cluster.</title>
        <authorList>
            <person name="Nazari B."/>
            <person name="Forneris C.C."/>
            <person name="Gibson M.I."/>
            <person name="Moon K."/>
            <person name="Schramma K.R."/>
            <person name="Seyedsayamdost M.R."/>
        </authorList>
    </citation>
    <scope>NUCLEOTIDE SEQUENCE [LARGE SCALE GENOMIC DNA]</scope>
    <source>
        <strain evidence="2">ATCC 55076</strain>
    </source>
</reference>
<name>A0A1V0A3J5_9ACTN</name>
<accession>A0A1V0A3J5</accession>
<dbReference type="RefSeq" id="WP_080041032.1">
    <property type="nucleotide sequence ID" value="NZ_CP017717.1"/>
</dbReference>
<dbReference type="STRING" id="1909395.BKM31_27970"/>
<evidence type="ECO:0000313" key="2">
    <source>
        <dbReference type="Proteomes" id="UP000190797"/>
    </source>
</evidence>
<organism evidence="1 2">
    <name type="scientific">[Actinomadura] parvosata subsp. kistnae</name>
    <dbReference type="NCBI Taxonomy" id="1909395"/>
    <lineage>
        <taxon>Bacteria</taxon>
        <taxon>Bacillati</taxon>
        <taxon>Actinomycetota</taxon>
        <taxon>Actinomycetes</taxon>
        <taxon>Streptosporangiales</taxon>
        <taxon>Streptosporangiaceae</taxon>
        <taxon>Nonomuraea</taxon>
    </lineage>
</organism>
<dbReference type="EMBL" id="CP017717">
    <property type="protein sequence ID" value="AQZ64783.1"/>
    <property type="molecule type" value="Genomic_DNA"/>
</dbReference>
<sequence length="317" mass="33944">MHHTSTGTHHLGRTICSSLQHAAALHPVETAEPGAVAGIPLVRPGIDPGYAIPSHVAAAGVPRGSQWKATWKAAPAGEPSEEHWAEVRKVCDCCFTEDERRRGTAVIGHRASHPTERLVLDHFEELISRYPEHLAFGGRLGTRYPWRAATATAAGGTRLRYSVTSEIRKAVTASGGWAAGGTIDITVPGHAAFTGGYTHGIGNTSPWPSSDTVHSHLLVEPGERGRIDVHGIGGIYSGFLYFAMTGLPRHDEHGARCFDLGGHHVWTTLGYLCFPVEDAFVKSPDAPAAVLRLRRTWPDGVPEPGPALLGTPGESRR</sequence>